<dbReference type="EMBL" id="FNIB01000012">
    <property type="protein sequence ID" value="SDO19462.1"/>
    <property type="molecule type" value="Genomic_DNA"/>
</dbReference>
<proteinExistence type="predicted"/>
<organism evidence="2 3">
    <name type="scientific">Cryobacterium flavum</name>
    <dbReference type="NCBI Taxonomy" id="1424659"/>
    <lineage>
        <taxon>Bacteria</taxon>
        <taxon>Bacillati</taxon>
        <taxon>Actinomycetota</taxon>
        <taxon>Actinomycetes</taxon>
        <taxon>Micrococcales</taxon>
        <taxon>Microbacteriaceae</taxon>
        <taxon>Cryobacterium</taxon>
    </lineage>
</organism>
<evidence type="ECO:0000313" key="2">
    <source>
        <dbReference type="EMBL" id="SDO19462.1"/>
    </source>
</evidence>
<evidence type="ECO:0000313" key="3">
    <source>
        <dbReference type="Proteomes" id="UP000199639"/>
    </source>
</evidence>
<dbReference type="AlphaFoldDB" id="A0A5E9G1U5"/>
<protein>
    <submittedName>
        <fullName evidence="2">Uncharacterized protein</fullName>
    </submittedName>
</protein>
<sequence>MAKVPKGTSVRRKNVSFEKSGQLGGPPDREEGVLRRSEHNYALASTPTLADAVKSAPCPPVFTLVSGVLDRTAELFGKFGQYRTRRRANR</sequence>
<dbReference type="Proteomes" id="UP000199639">
    <property type="component" value="Unassembled WGS sequence"/>
</dbReference>
<accession>A0A5E9G1U5</accession>
<feature type="region of interest" description="Disordered" evidence="1">
    <location>
        <begin position="1"/>
        <end position="33"/>
    </location>
</feature>
<name>A0A5E9G1U5_9MICO</name>
<gene>
    <name evidence="2" type="ORF">SAMN05216368_11236</name>
</gene>
<evidence type="ECO:0000256" key="1">
    <source>
        <dbReference type="SAM" id="MobiDB-lite"/>
    </source>
</evidence>
<reference evidence="2 3" key="1">
    <citation type="submission" date="2016-10" db="EMBL/GenBank/DDBJ databases">
        <authorList>
            <person name="Varghese N."/>
            <person name="Submissions S."/>
        </authorList>
    </citation>
    <scope>NUCLEOTIDE SEQUENCE [LARGE SCALE GENOMIC DNA]</scope>
    <source>
        <strain evidence="2 3">CGMCC 1.11215</strain>
    </source>
</reference>